<dbReference type="Proteomes" id="UP000002039">
    <property type="component" value="Unassembled WGS sequence"/>
</dbReference>
<evidence type="ECO:0000313" key="4">
    <source>
        <dbReference type="Proteomes" id="UP000002039"/>
    </source>
</evidence>
<organism evidence="3 4">
    <name type="scientific">Ajellomyces dermatitidis (strain ER-3 / ATCC MYA-2586)</name>
    <name type="common">Blastomyces dermatitidis</name>
    <dbReference type="NCBI Taxonomy" id="559297"/>
    <lineage>
        <taxon>Eukaryota</taxon>
        <taxon>Fungi</taxon>
        <taxon>Dikarya</taxon>
        <taxon>Ascomycota</taxon>
        <taxon>Pezizomycotina</taxon>
        <taxon>Eurotiomycetes</taxon>
        <taxon>Eurotiomycetidae</taxon>
        <taxon>Onygenales</taxon>
        <taxon>Ajellomycetaceae</taxon>
        <taxon>Blastomyces</taxon>
    </lineage>
</organism>
<feature type="transmembrane region" description="Helical" evidence="2">
    <location>
        <begin position="196"/>
        <end position="218"/>
    </location>
</feature>
<dbReference type="CDD" id="cd12087">
    <property type="entry name" value="TM_EGFR-like"/>
    <property type="match status" value="1"/>
</dbReference>
<feature type="region of interest" description="Disordered" evidence="1">
    <location>
        <begin position="294"/>
        <end position="369"/>
    </location>
</feature>
<dbReference type="InterPro" id="IPR008972">
    <property type="entry name" value="Cupredoxin"/>
</dbReference>
<accession>A0ABP2EQM6</accession>
<gene>
    <name evidence="3" type="ORF">BDCG_09185</name>
</gene>
<evidence type="ECO:0000313" key="3">
    <source>
        <dbReference type="EMBL" id="EEQ85916.1"/>
    </source>
</evidence>
<proteinExistence type="predicted"/>
<protein>
    <recommendedName>
        <fullName evidence="5">Extracellular serine-rich protein</fullName>
    </recommendedName>
</protein>
<evidence type="ECO:0000256" key="1">
    <source>
        <dbReference type="SAM" id="MobiDB-lite"/>
    </source>
</evidence>
<name>A0ABP2EQM6_AJEDR</name>
<sequence>MSESPTPTAGLGAPIQRPPTAETESSSTTTSSSSTRTGRATHTFSVAPKQSPHGYVPHSVEANVGDEIVFEFYPTNHSVVRADFDAPCVPANHDVFFSGHFKITSYTKPEIWTWTVDTEEPIFFYCSGIGSCMTNGMVGAINPNETMTWEKQHNKAKRAPFQLEPGEHPPPEGGEPGSSPNPPQDSSSHRSLSGGAIAGIVVGAVVGLAILGALFYLLGRLEIYRKWRQSEDGTSVDRTRRWALSSGGGLGGWSSGAKSEAGGVPPSEMGGTVVSSQGGHMSYISAENTPLNKHLSTGFSPSSSPPPWGWDKQGGGNINGVMESNNKPAGIPENAPQELSGEGAGNLVELDAGPCYPPPCVSPITNATQ</sequence>
<feature type="compositionally biased region" description="Low complexity" evidence="1">
    <location>
        <begin position="20"/>
        <end position="41"/>
    </location>
</feature>
<feature type="region of interest" description="Disordered" evidence="1">
    <location>
        <begin position="161"/>
        <end position="191"/>
    </location>
</feature>
<evidence type="ECO:0000256" key="2">
    <source>
        <dbReference type="SAM" id="Phobius"/>
    </source>
</evidence>
<reference evidence="4" key="1">
    <citation type="journal article" date="2015" name="PLoS Genet.">
        <title>The dynamic genome and transcriptome of the human fungal pathogen Blastomyces and close relative Emmonsia.</title>
        <authorList>
            <person name="Munoz J.F."/>
            <person name="Gauthier G.M."/>
            <person name="Desjardins C.A."/>
            <person name="Gallo J.E."/>
            <person name="Holder J."/>
            <person name="Sullivan T.D."/>
            <person name="Marty A.J."/>
            <person name="Carmen J.C."/>
            <person name="Chen Z."/>
            <person name="Ding L."/>
            <person name="Gujja S."/>
            <person name="Magrini V."/>
            <person name="Misas E."/>
            <person name="Mitreva M."/>
            <person name="Priest M."/>
            <person name="Saif S."/>
            <person name="Whiston E.A."/>
            <person name="Young S."/>
            <person name="Zeng Q."/>
            <person name="Goldman W.E."/>
            <person name="Mardis E.R."/>
            <person name="Taylor J.W."/>
            <person name="McEwen J.G."/>
            <person name="Clay O.K."/>
            <person name="Klein B.S."/>
            <person name="Cuomo C.A."/>
        </authorList>
    </citation>
    <scope>NUCLEOTIDE SEQUENCE [LARGE SCALE GENOMIC DNA]</scope>
    <source>
        <strain evidence="4">ER-3 / ATCC MYA-2586</strain>
    </source>
</reference>
<evidence type="ECO:0008006" key="5">
    <source>
        <dbReference type="Google" id="ProtNLM"/>
    </source>
</evidence>
<dbReference type="GeneID" id="69030643"/>
<dbReference type="CDD" id="cd00920">
    <property type="entry name" value="Cupredoxin"/>
    <property type="match status" value="1"/>
</dbReference>
<dbReference type="PANTHER" id="PTHR34883:SF8">
    <property type="entry name" value="EXTRACELLULAR SERINE-RICH PROTEIN (AFU_ORTHOLOGUE AFUA_6G00670)"/>
    <property type="match status" value="1"/>
</dbReference>
<keyword evidence="2" id="KW-0472">Membrane</keyword>
<dbReference type="PANTHER" id="PTHR34883">
    <property type="entry name" value="SERINE-RICH PROTEIN, PUTATIVE-RELATED-RELATED"/>
    <property type="match status" value="1"/>
</dbReference>
<feature type="region of interest" description="Disordered" evidence="1">
    <location>
        <begin position="246"/>
        <end position="278"/>
    </location>
</feature>
<keyword evidence="2" id="KW-0812">Transmembrane</keyword>
<keyword evidence="4" id="KW-1185">Reference proteome</keyword>
<dbReference type="SUPFAM" id="SSF49503">
    <property type="entry name" value="Cupredoxins"/>
    <property type="match status" value="1"/>
</dbReference>
<feature type="region of interest" description="Disordered" evidence="1">
    <location>
        <begin position="1"/>
        <end position="52"/>
    </location>
</feature>
<dbReference type="RefSeq" id="XP_045273570.1">
    <property type="nucleotide sequence ID" value="XM_045424977.1"/>
</dbReference>
<dbReference type="Gene3D" id="2.60.40.420">
    <property type="entry name" value="Cupredoxins - blue copper proteins"/>
    <property type="match status" value="1"/>
</dbReference>
<dbReference type="InterPro" id="IPR052953">
    <property type="entry name" value="Ser-rich/MCO-related"/>
</dbReference>
<keyword evidence="2" id="KW-1133">Transmembrane helix</keyword>
<dbReference type="EMBL" id="EQ999986">
    <property type="protein sequence ID" value="EEQ85916.1"/>
    <property type="molecule type" value="Genomic_DNA"/>
</dbReference>